<evidence type="ECO:0000256" key="14">
    <source>
        <dbReference type="ARBA" id="ARBA00025712"/>
    </source>
</evidence>
<dbReference type="InterPro" id="IPR036922">
    <property type="entry name" value="Rieske_2Fe-2S_sf"/>
</dbReference>
<dbReference type="RefSeq" id="WP_311593173.1">
    <property type="nucleotide sequence ID" value="NZ_JAVRFJ010000062.1"/>
</dbReference>
<evidence type="ECO:0000256" key="7">
    <source>
        <dbReference type="ARBA" id="ARBA00022963"/>
    </source>
</evidence>
<evidence type="ECO:0000256" key="11">
    <source>
        <dbReference type="ARBA" id="ARBA00023014"/>
    </source>
</evidence>
<dbReference type="InterPro" id="IPR045605">
    <property type="entry name" value="KshA-like_C"/>
</dbReference>
<evidence type="ECO:0000256" key="3">
    <source>
        <dbReference type="ARBA" id="ARBA00004972"/>
    </source>
</evidence>
<comment type="pathway">
    <text evidence="3">Hormone biosynthesis.</text>
</comment>
<keyword evidence="7" id="KW-0442">Lipid degradation</keyword>
<evidence type="ECO:0000256" key="19">
    <source>
        <dbReference type="ARBA" id="ARBA00047853"/>
    </source>
</evidence>
<comment type="subunit">
    <text evidence="18">Homotrimer. The two-component system 3-ketosteroid-9-alpha-monooxygenase is composed of an oxygenase component KshA and a reductase component KshB.</text>
</comment>
<comment type="catalytic activity">
    <reaction evidence="20">
        <text>cholesterol + NADPH + O2 + H(+) = 7-dehydrocholesterol + NADP(+) + 2 H2O</text>
        <dbReference type="Rhea" id="RHEA:45024"/>
        <dbReference type="ChEBI" id="CHEBI:15377"/>
        <dbReference type="ChEBI" id="CHEBI:15378"/>
        <dbReference type="ChEBI" id="CHEBI:15379"/>
        <dbReference type="ChEBI" id="CHEBI:16113"/>
        <dbReference type="ChEBI" id="CHEBI:17759"/>
        <dbReference type="ChEBI" id="CHEBI:57783"/>
        <dbReference type="ChEBI" id="CHEBI:58349"/>
        <dbReference type="EC" id="1.14.19.21"/>
    </reaction>
    <physiologicalReaction direction="left-to-right" evidence="20">
        <dbReference type="Rhea" id="RHEA:45025"/>
    </physiologicalReaction>
</comment>
<comment type="subcellular location">
    <subcellularLocation>
        <location evidence="2">Membrane</location>
    </subcellularLocation>
</comment>
<evidence type="ECO:0000256" key="16">
    <source>
        <dbReference type="ARBA" id="ARBA00026095"/>
    </source>
</evidence>
<keyword evidence="8" id="KW-1133">Transmembrane helix</keyword>
<dbReference type="InterPro" id="IPR017941">
    <property type="entry name" value="Rieske_2Fe-2S"/>
</dbReference>
<evidence type="ECO:0000256" key="8">
    <source>
        <dbReference type="ARBA" id="ARBA00022989"/>
    </source>
</evidence>
<evidence type="ECO:0000256" key="9">
    <source>
        <dbReference type="ARBA" id="ARBA00023002"/>
    </source>
</evidence>
<keyword evidence="10" id="KW-0408">Iron</keyword>
<evidence type="ECO:0000256" key="2">
    <source>
        <dbReference type="ARBA" id="ARBA00004370"/>
    </source>
</evidence>
<comment type="catalytic activity">
    <reaction evidence="19">
        <text>cholesterol + NADH + O2 + H(+) = 7-dehydrocholesterol + NAD(+) + 2 H2O</text>
        <dbReference type="Rhea" id="RHEA:51644"/>
        <dbReference type="ChEBI" id="CHEBI:15377"/>
        <dbReference type="ChEBI" id="CHEBI:15378"/>
        <dbReference type="ChEBI" id="CHEBI:15379"/>
        <dbReference type="ChEBI" id="CHEBI:16113"/>
        <dbReference type="ChEBI" id="CHEBI:17759"/>
        <dbReference type="ChEBI" id="CHEBI:57540"/>
        <dbReference type="ChEBI" id="CHEBI:57945"/>
        <dbReference type="EC" id="1.14.19.21"/>
    </reaction>
    <physiologicalReaction direction="left-to-right" evidence="19">
        <dbReference type="Rhea" id="RHEA:51645"/>
    </physiologicalReaction>
</comment>
<dbReference type="CDD" id="cd03469">
    <property type="entry name" value="Rieske_RO_Alpha_N"/>
    <property type="match status" value="1"/>
</dbReference>
<protein>
    <recommendedName>
        <fullName evidence="16">cholesterol 7-desaturase</fullName>
        <ecNumber evidence="16">1.14.19.21</ecNumber>
    </recommendedName>
    <alternativeName>
        <fullName evidence="17">Rieske-type oxygenase</fullName>
    </alternativeName>
</protein>
<dbReference type="InterPro" id="IPR050584">
    <property type="entry name" value="Cholesterol_7-desaturase"/>
</dbReference>
<keyword evidence="5" id="KW-0001">2Fe-2S</keyword>
<dbReference type="SUPFAM" id="SSF50022">
    <property type="entry name" value="ISP domain"/>
    <property type="match status" value="1"/>
</dbReference>
<name>A0ABU2ZCP5_9ACTN</name>
<evidence type="ECO:0000256" key="15">
    <source>
        <dbReference type="ARBA" id="ARBA00025729"/>
    </source>
</evidence>
<evidence type="ECO:0000256" key="20">
    <source>
        <dbReference type="ARBA" id="ARBA00049548"/>
    </source>
</evidence>
<evidence type="ECO:0000256" key="12">
    <source>
        <dbReference type="ARBA" id="ARBA00023136"/>
    </source>
</evidence>
<evidence type="ECO:0000256" key="4">
    <source>
        <dbReference type="ARBA" id="ARBA00022692"/>
    </source>
</evidence>
<evidence type="ECO:0000256" key="13">
    <source>
        <dbReference type="ARBA" id="ARBA00023221"/>
    </source>
</evidence>
<gene>
    <name evidence="23" type="ORF">RM704_42230</name>
</gene>
<accession>A0ABU2ZCP5</accession>
<reference evidence="23" key="1">
    <citation type="submission" date="2024-05" db="EMBL/GenBank/DDBJ databases">
        <title>30 novel species of actinomycetes from the DSMZ collection.</title>
        <authorList>
            <person name="Nouioui I."/>
        </authorList>
    </citation>
    <scope>NUCLEOTIDE SEQUENCE</scope>
    <source>
        <strain evidence="23">DSM 3412</strain>
    </source>
</reference>
<sequence length="383" mass="42615">MPMRRSHDSRDRDRDPRADAYPMPSVPYGWYAVLRSAELRAGRVVSLHYFGRALIAFRGADGRAAVRDAHCPHYGAHLGVGGKVVDGTVECPFHGWRFGADGRCLEAPFAVRTPKVSIGGFPVREHSGLVLVYVGPEPSGPGGPGETGEPPWEVPEIEETRSRRFASPVDDTCRARIHIQEMRENIVDESHFHFIHGQSEPPVQEWREDGPFAEARGTISRRVFGRDIHNTFDAFMYGPGVMVVRAHGPVLSVTAVALSTPVDDRTSELRMLYYLRKPRRLPFLTPLLKLVFRAEALGEVREEVRIWDHKIHQARPVLLPHEKGIRALRRWYAQFYPAPPDGDPRPGAGGAEGAVEVARSTAQDSVEAVRSVARGAPGASRRR</sequence>
<dbReference type="Gene3D" id="3.90.380.10">
    <property type="entry name" value="Naphthalene 1,2-dioxygenase Alpha Subunit, Chain A, domain 1"/>
    <property type="match status" value="1"/>
</dbReference>
<dbReference type="PANTHER" id="PTHR21266:SF32">
    <property type="entry name" value="CHOLESTEROL 7-DESATURASE NVD"/>
    <property type="match status" value="1"/>
</dbReference>
<feature type="compositionally biased region" description="Basic and acidic residues" evidence="21">
    <location>
        <begin position="1"/>
        <end position="18"/>
    </location>
</feature>
<comment type="cofactor">
    <cofactor evidence="1">
        <name>Fe cation</name>
        <dbReference type="ChEBI" id="CHEBI:24875"/>
    </cofactor>
</comment>
<evidence type="ECO:0000256" key="10">
    <source>
        <dbReference type="ARBA" id="ARBA00023004"/>
    </source>
</evidence>
<evidence type="ECO:0000256" key="18">
    <source>
        <dbReference type="ARBA" id="ARBA00046982"/>
    </source>
</evidence>
<dbReference type="EMBL" id="JAVRFJ010000062">
    <property type="protein sequence ID" value="MDT0573996.1"/>
    <property type="molecule type" value="Genomic_DNA"/>
</dbReference>
<keyword evidence="6" id="KW-0479">Metal-binding</keyword>
<feature type="domain" description="Rieske" evidence="22">
    <location>
        <begin position="30"/>
        <end position="132"/>
    </location>
</feature>
<evidence type="ECO:0000256" key="6">
    <source>
        <dbReference type="ARBA" id="ARBA00022723"/>
    </source>
</evidence>
<dbReference type="Pfam" id="PF00355">
    <property type="entry name" value="Rieske"/>
    <property type="match status" value="1"/>
</dbReference>
<evidence type="ECO:0000313" key="24">
    <source>
        <dbReference type="Proteomes" id="UP001180737"/>
    </source>
</evidence>
<feature type="region of interest" description="Disordered" evidence="21">
    <location>
        <begin position="1"/>
        <end position="20"/>
    </location>
</feature>
<keyword evidence="13" id="KW-0443">Lipid metabolism</keyword>
<organism evidence="23 24">
    <name type="scientific">Streptomyces gottesmaniae</name>
    <dbReference type="NCBI Taxonomy" id="3075518"/>
    <lineage>
        <taxon>Bacteria</taxon>
        <taxon>Bacillati</taxon>
        <taxon>Actinomycetota</taxon>
        <taxon>Actinomycetes</taxon>
        <taxon>Kitasatosporales</taxon>
        <taxon>Streptomycetaceae</taxon>
        <taxon>Streptomyces</taxon>
    </lineage>
</organism>
<keyword evidence="12" id="KW-0472">Membrane</keyword>
<dbReference type="Gene3D" id="2.102.10.10">
    <property type="entry name" value="Rieske [2Fe-2S] iron-sulphur domain"/>
    <property type="match status" value="1"/>
</dbReference>
<evidence type="ECO:0000256" key="5">
    <source>
        <dbReference type="ARBA" id="ARBA00022714"/>
    </source>
</evidence>
<dbReference type="Pfam" id="PF19298">
    <property type="entry name" value="KshA_C"/>
    <property type="match status" value="1"/>
</dbReference>
<dbReference type="Proteomes" id="UP001180737">
    <property type="component" value="Unassembled WGS sequence"/>
</dbReference>
<comment type="caution">
    <text evidence="23">The sequence shown here is derived from an EMBL/GenBank/DDBJ whole genome shotgun (WGS) entry which is preliminary data.</text>
</comment>
<evidence type="ECO:0000256" key="1">
    <source>
        <dbReference type="ARBA" id="ARBA00001962"/>
    </source>
</evidence>
<proteinExistence type="inferred from homology"/>
<dbReference type="SUPFAM" id="SSF55961">
    <property type="entry name" value="Bet v1-like"/>
    <property type="match status" value="1"/>
</dbReference>
<evidence type="ECO:0000313" key="23">
    <source>
        <dbReference type="EMBL" id="MDT0573996.1"/>
    </source>
</evidence>
<keyword evidence="9" id="KW-0560">Oxidoreductase</keyword>
<comment type="pathway">
    <text evidence="14">Steroid hormone biosynthesis; dafachronic acid biosynthesis.</text>
</comment>
<dbReference type="EC" id="1.14.19.21" evidence="16"/>
<evidence type="ECO:0000259" key="22">
    <source>
        <dbReference type="PROSITE" id="PS51296"/>
    </source>
</evidence>
<evidence type="ECO:0000256" key="21">
    <source>
        <dbReference type="SAM" id="MobiDB-lite"/>
    </source>
</evidence>
<keyword evidence="4" id="KW-0812">Transmembrane</keyword>
<evidence type="ECO:0000256" key="17">
    <source>
        <dbReference type="ARBA" id="ARBA00030944"/>
    </source>
</evidence>
<feature type="region of interest" description="Disordered" evidence="21">
    <location>
        <begin position="339"/>
        <end position="383"/>
    </location>
</feature>
<keyword evidence="24" id="KW-1185">Reference proteome</keyword>
<keyword evidence="13" id="KW-0753">Steroid metabolism</keyword>
<comment type="similarity">
    <text evidence="15">Belongs to the cholesterol 7-desaturase family.</text>
</comment>
<keyword evidence="11" id="KW-0411">Iron-sulfur</keyword>
<dbReference type="PANTHER" id="PTHR21266">
    <property type="entry name" value="IRON-SULFUR DOMAIN CONTAINING PROTEIN"/>
    <property type="match status" value="1"/>
</dbReference>
<dbReference type="PROSITE" id="PS51296">
    <property type="entry name" value="RIESKE"/>
    <property type="match status" value="1"/>
</dbReference>